<proteinExistence type="predicted"/>
<evidence type="ECO:0000313" key="1">
    <source>
        <dbReference type="EMBL" id="JAH24142.1"/>
    </source>
</evidence>
<dbReference type="AlphaFoldDB" id="A0A0E9R5T8"/>
<sequence>MEWHRAQYTFLYITGKACALFPEHRIAGFIST</sequence>
<protein>
    <submittedName>
        <fullName evidence="1">Uncharacterized protein</fullName>
    </submittedName>
</protein>
<dbReference type="EMBL" id="GBXM01084435">
    <property type="protein sequence ID" value="JAH24142.1"/>
    <property type="molecule type" value="Transcribed_RNA"/>
</dbReference>
<organism evidence="1">
    <name type="scientific">Anguilla anguilla</name>
    <name type="common">European freshwater eel</name>
    <name type="synonym">Muraena anguilla</name>
    <dbReference type="NCBI Taxonomy" id="7936"/>
    <lineage>
        <taxon>Eukaryota</taxon>
        <taxon>Metazoa</taxon>
        <taxon>Chordata</taxon>
        <taxon>Craniata</taxon>
        <taxon>Vertebrata</taxon>
        <taxon>Euteleostomi</taxon>
        <taxon>Actinopterygii</taxon>
        <taxon>Neopterygii</taxon>
        <taxon>Teleostei</taxon>
        <taxon>Anguilliformes</taxon>
        <taxon>Anguillidae</taxon>
        <taxon>Anguilla</taxon>
    </lineage>
</organism>
<reference evidence="1" key="1">
    <citation type="submission" date="2014-11" db="EMBL/GenBank/DDBJ databases">
        <authorList>
            <person name="Amaro Gonzalez C."/>
        </authorList>
    </citation>
    <scope>NUCLEOTIDE SEQUENCE</scope>
</reference>
<accession>A0A0E9R5T8</accession>
<reference evidence="1" key="2">
    <citation type="journal article" date="2015" name="Fish Shellfish Immunol.">
        <title>Early steps in the European eel (Anguilla anguilla)-Vibrio vulnificus interaction in the gills: Role of the RtxA13 toxin.</title>
        <authorList>
            <person name="Callol A."/>
            <person name="Pajuelo D."/>
            <person name="Ebbesson L."/>
            <person name="Teles M."/>
            <person name="MacKenzie S."/>
            <person name="Amaro C."/>
        </authorList>
    </citation>
    <scope>NUCLEOTIDE SEQUENCE</scope>
</reference>
<name>A0A0E9R5T8_ANGAN</name>